<evidence type="ECO:0000256" key="1">
    <source>
        <dbReference type="SAM" id="Coils"/>
    </source>
</evidence>
<feature type="region of interest" description="Disordered" evidence="2">
    <location>
        <begin position="1193"/>
        <end position="1220"/>
    </location>
</feature>
<dbReference type="Proteomes" id="UP001497392">
    <property type="component" value="Unassembled WGS sequence"/>
</dbReference>
<feature type="region of interest" description="Disordered" evidence="2">
    <location>
        <begin position="505"/>
        <end position="629"/>
    </location>
</feature>
<feature type="compositionally biased region" description="Acidic residues" evidence="2">
    <location>
        <begin position="13"/>
        <end position="24"/>
    </location>
</feature>
<sequence>MSRARPKRVLENVPEDDEAEPIEDVEVRKSWRPTWKKPKKDSPEAAPSPRNPITKSFAALRKSVPDSTAAVPLSNLTPRAREASPFMKTVQGFLALRRSSGSGLSVSSQASPKEQESSSPDAFSPLGSGLGTAVSAELAAAATTEGAEVPSLAGTADTLEQAQAEVSVQSPEPASAGKAGVGMEGGLAARLACEAAVHARKKASAHAAAAAGKPSETSPSAASPQPAAEGAQAAGLLQIPEAPLMMTVGAAEPMAKRKGGRSPRGPAPARPEAAQEGVAACPAGVAPAYPSSAAPEPTDTAPADALTAAAAPAPVCALNHIGFDHAAEPAGPGSALACQTVGTGEEGERADDQQAAEPATPVPAYPVSSATGGSISKVSALTPLDIPDSGDIATPEGSTSGQQLSPLLMSIKKLVSQQAAVESEGSPITTLAAEASSADNTAENMDDAEHLPAPIFSSSPSPVAQGPHSRWGAIPEADHVSEAIVSPILGSTELRTAVAAAQARATADLDADESQEKQAEEQSDLSQPPVTPAQPNTSAQQASSTPADKQSSAAQAVDTPHGLESSDSKGDASATVTQDCIESSGGSLSAEEEPHISQEPAEESTPLGAADATEVAAQGQDTGSEESGSVYVHSAALQVRLSALSIEVDVSSMPAQPESASTAPAQHAGGAASPYHSLASPNRFLEGLESPELHASMSPGTPAEITLQPAAGPSPGSRAASADSASVQVASDSCLSPAATEPEEALTPASQQAEAAAVSESPAQALTPMGNLGAQLQKLDSGDLDDASSATETASIADSDVPSEAALCSTGDYMEGPQALPLVDTPQAHITPEQSQIRRIFRTPERELQHAIGSPLSPPQRPALSDGAPFTAAAALMLRSPGTRHSPLSPRSRLSPRSMPPLPHSRLFAVSPRSSSSPELDSPLEEAVEELISATCNLEDVQVPPSTSKKAGSAEGHLTGEADSPTPLSMLMPMPMPAGSPAPCILFGQHVQPLSPFPMGDSPALGTGYTAPQNTPAAGTASGLSGSRQFSLTPSPCQPAESAGSVRLIREEGAMLSSPHAEAPGVQDLLAAFRRAVGQHRAPPASPAPALPDTPGSLTDSPDRGASTPGNAASQAEHTLPETPEAVDEQASGIEKAAWTDSHRQDRLVAGAEFEAEEQAATAAGVSHTPQDEHADKISRPAVDASASRTVAAHPLVVEHPGRREAVQGSASAAGRSLPAQGIDTEIISPAASHAEQAAKSPTATDTAEEAPLQQHVPEATLQEERSAVSATSPTDASLPAEKAAAAEAPEVRGTDLQEGSSGEGLGPATGQRNSPSKPSRGTQSPRKASRVSRPQRLQLQDAENMPSPPASPGQPGSSGSRAALSPSKLAQKPDSPGSQLRSPLAQRLLQPLSPAQAPNAQSAASDEAEHLHVMTPAPAEAPQGSSTGVQLAVTPATAPRAANPAAFLRNTNSIFSPDVPAEAGASNRQDEPQSPAPEQAEGSAEDLDARFNLAQFSPPAARRLSTGQTPPLPAAMARSGSQPPSSKRTAEAAQQQPGQRQLRVTFNMQGFPHEELQAMPEEPNAADLPTPVRGLMPGDEHYIEPESPVFDESFALDAQLILGSLVTPATAARPPSQRPAGPAEPAKEAEPDVAAPSQKACEIVEEAAAEAGLIKEDTARLVKVMGHFLDALMSELSESEAQRSGLDLAAQELRHKCDVLIDENRQLRKDLQEQETEMFKVREDHANTEQQFKTLYRSKYLPLKEEVQECRQDIARLKACRAADAEACEKWRAQVATQQLQIRKADTDAEANNVKMRSLQAELQAATAGAAKAAALQQEADKAALQAAKKASKLEDQLRAAKAEQEVLIMQSEEASARVAAAQAARDRAVKEGYAKEEESFSLKKRLQEFKRENDKFADIKAQLKGQVAQLQDSLAKKEEENQNLLAACEQLVSEREAARSEALV</sequence>
<feature type="region of interest" description="Disordered" evidence="2">
    <location>
        <begin position="1233"/>
        <end position="1437"/>
    </location>
</feature>
<evidence type="ECO:0000256" key="2">
    <source>
        <dbReference type="SAM" id="MobiDB-lite"/>
    </source>
</evidence>
<feature type="region of interest" description="Disordered" evidence="2">
    <location>
        <begin position="162"/>
        <end position="181"/>
    </location>
</feature>
<feature type="compositionally biased region" description="Low complexity" evidence="2">
    <location>
        <begin position="708"/>
        <end position="762"/>
    </location>
</feature>
<feature type="region of interest" description="Disordered" evidence="2">
    <location>
        <begin position="254"/>
        <end position="277"/>
    </location>
</feature>
<feature type="region of interest" description="Disordered" evidence="2">
    <location>
        <begin position="1610"/>
        <end position="1634"/>
    </location>
</feature>
<comment type="caution">
    <text evidence="3">The sequence shown here is derived from an EMBL/GenBank/DDBJ whole genome shotgun (WGS) entry which is preliminary data.</text>
</comment>
<feature type="compositionally biased region" description="Low complexity" evidence="2">
    <location>
        <begin position="964"/>
        <end position="973"/>
    </location>
</feature>
<feature type="region of interest" description="Disordered" evidence="2">
    <location>
        <begin position="1077"/>
        <end position="1131"/>
    </location>
</feature>
<feature type="region of interest" description="Disordered" evidence="2">
    <location>
        <begin position="1156"/>
        <end position="1176"/>
    </location>
</feature>
<accession>A0ABP1FVR0</accession>
<reference evidence="3 4" key="1">
    <citation type="submission" date="2024-06" db="EMBL/GenBank/DDBJ databases">
        <authorList>
            <person name="Kraege A."/>
            <person name="Thomma B."/>
        </authorList>
    </citation>
    <scope>NUCLEOTIDE SEQUENCE [LARGE SCALE GENOMIC DNA]</scope>
</reference>
<feature type="compositionally biased region" description="Low complexity" evidence="2">
    <location>
        <begin position="1379"/>
        <end position="1406"/>
    </location>
</feature>
<feature type="region of interest" description="Disordered" evidence="2">
    <location>
        <begin position="652"/>
        <end position="678"/>
    </location>
</feature>
<feature type="region of interest" description="Disordered" evidence="2">
    <location>
        <begin position="206"/>
        <end position="231"/>
    </location>
</feature>
<dbReference type="EMBL" id="CAXHTA020000008">
    <property type="protein sequence ID" value="CAL5223214.1"/>
    <property type="molecule type" value="Genomic_DNA"/>
</dbReference>
<feature type="compositionally biased region" description="Polar residues" evidence="2">
    <location>
        <begin position="1311"/>
        <end position="1327"/>
    </location>
</feature>
<protein>
    <submittedName>
        <fullName evidence="3">G5690 protein</fullName>
    </submittedName>
</protein>
<feature type="coiled-coil region" evidence="1">
    <location>
        <begin position="1825"/>
        <end position="1943"/>
    </location>
</feature>
<evidence type="ECO:0000313" key="4">
    <source>
        <dbReference type="Proteomes" id="UP001497392"/>
    </source>
</evidence>
<keyword evidence="4" id="KW-1185">Reference proteome</keyword>
<feature type="region of interest" description="Disordered" evidence="2">
    <location>
        <begin position="101"/>
        <end position="130"/>
    </location>
</feature>
<feature type="compositionally biased region" description="Polar residues" evidence="2">
    <location>
        <begin position="1108"/>
        <end position="1117"/>
    </location>
</feature>
<feature type="compositionally biased region" description="Polar residues" evidence="2">
    <location>
        <begin position="162"/>
        <end position="172"/>
    </location>
</feature>
<feature type="compositionally biased region" description="Low complexity" evidence="2">
    <location>
        <begin position="101"/>
        <end position="111"/>
    </location>
</feature>
<feature type="compositionally biased region" description="Low complexity" evidence="2">
    <location>
        <begin position="904"/>
        <end position="921"/>
    </location>
</feature>
<feature type="compositionally biased region" description="Basic residues" evidence="2">
    <location>
        <begin position="30"/>
        <end position="39"/>
    </location>
</feature>
<feature type="region of interest" description="Disordered" evidence="2">
    <location>
        <begin position="781"/>
        <end position="803"/>
    </location>
</feature>
<organism evidence="3 4">
    <name type="scientific">Coccomyxa viridis</name>
    <dbReference type="NCBI Taxonomy" id="1274662"/>
    <lineage>
        <taxon>Eukaryota</taxon>
        <taxon>Viridiplantae</taxon>
        <taxon>Chlorophyta</taxon>
        <taxon>core chlorophytes</taxon>
        <taxon>Trebouxiophyceae</taxon>
        <taxon>Trebouxiophyceae incertae sedis</taxon>
        <taxon>Coccomyxaceae</taxon>
        <taxon>Coccomyxa</taxon>
    </lineage>
</organism>
<gene>
    <name evidence="3" type="primary">g5690</name>
    <name evidence="3" type="ORF">VP750_LOCUS4873</name>
</gene>
<feature type="compositionally biased region" description="Polar residues" evidence="2">
    <location>
        <begin position="524"/>
        <end position="554"/>
    </location>
</feature>
<proteinExistence type="predicted"/>
<feature type="compositionally biased region" description="Low complexity" evidence="2">
    <location>
        <begin position="1280"/>
        <end position="1289"/>
    </location>
</feature>
<feature type="coiled-coil region" evidence="1">
    <location>
        <begin position="1691"/>
        <end position="1732"/>
    </location>
</feature>
<feature type="region of interest" description="Disordered" evidence="2">
    <location>
        <begin position="938"/>
        <end position="975"/>
    </location>
</feature>
<feature type="region of interest" description="Disordered" evidence="2">
    <location>
        <begin position="880"/>
        <end position="922"/>
    </location>
</feature>
<feature type="region of interest" description="Disordered" evidence="2">
    <location>
        <begin position="334"/>
        <end position="372"/>
    </location>
</feature>
<feature type="region of interest" description="Disordered" evidence="2">
    <location>
        <begin position="692"/>
        <end position="762"/>
    </location>
</feature>
<feature type="compositionally biased region" description="Low complexity" evidence="2">
    <location>
        <begin position="1354"/>
        <end position="1364"/>
    </location>
</feature>
<feature type="compositionally biased region" description="Polar residues" evidence="2">
    <location>
        <begin position="1010"/>
        <end position="1035"/>
    </location>
</feature>
<feature type="compositionally biased region" description="Low complexity" evidence="2">
    <location>
        <begin position="884"/>
        <end position="897"/>
    </location>
</feature>
<feature type="region of interest" description="Disordered" evidence="2">
    <location>
        <begin position="1"/>
        <end position="85"/>
    </location>
</feature>
<feature type="region of interest" description="Disordered" evidence="2">
    <location>
        <begin position="998"/>
        <end position="1044"/>
    </location>
</feature>
<name>A0ABP1FVR0_9CHLO</name>
<keyword evidence="1" id="KW-0175">Coiled coil</keyword>
<feature type="compositionally biased region" description="Polar residues" evidence="2">
    <location>
        <begin position="1520"/>
        <end position="1545"/>
    </location>
</feature>
<feature type="region of interest" description="Disordered" evidence="2">
    <location>
        <begin position="1453"/>
        <end position="1545"/>
    </location>
</feature>
<evidence type="ECO:0000313" key="3">
    <source>
        <dbReference type="EMBL" id="CAL5223214.1"/>
    </source>
</evidence>